<name>A0A0F8YBD9_9ZZZZ</name>
<comment type="caution">
    <text evidence="2">The sequence shown here is derived from an EMBL/GenBank/DDBJ whole genome shotgun (WGS) entry which is preliminary data.</text>
</comment>
<reference evidence="2" key="1">
    <citation type="journal article" date="2015" name="Nature">
        <title>Complex archaea that bridge the gap between prokaryotes and eukaryotes.</title>
        <authorList>
            <person name="Spang A."/>
            <person name="Saw J.H."/>
            <person name="Jorgensen S.L."/>
            <person name="Zaremba-Niedzwiedzka K."/>
            <person name="Martijn J."/>
            <person name="Lind A.E."/>
            <person name="van Eijk R."/>
            <person name="Schleper C."/>
            <person name="Guy L."/>
            <person name="Ettema T.J."/>
        </authorList>
    </citation>
    <scope>NUCLEOTIDE SEQUENCE</scope>
</reference>
<dbReference type="AlphaFoldDB" id="A0A0F8YBD9"/>
<dbReference type="EMBL" id="LAZR01054369">
    <property type="protein sequence ID" value="KKK78708.1"/>
    <property type="molecule type" value="Genomic_DNA"/>
</dbReference>
<feature type="region of interest" description="Disordered" evidence="1">
    <location>
        <begin position="1"/>
        <end position="23"/>
    </location>
</feature>
<proteinExistence type="predicted"/>
<gene>
    <name evidence="2" type="ORF">LCGC14_2840870</name>
</gene>
<accession>A0A0F8YBD9</accession>
<feature type="non-terminal residue" evidence="2">
    <location>
        <position position="1"/>
    </location>
</feature>
<evidence type="ECO:0000313" key="2">
    <source>
        <dbReference type="EMBL" id="KKK78708.1"/>
    </source>
</evidence>
<evidence type="ECO:0000256" key="1">
    <source>
        <dbReference type="SAM" id="MobiDB-lite"/>
    </source>
</evidence>
<feature type="compositionally biased region" description="Basic and acidic residues" evidence="1">
    <location>
        <begin position="11"/>
        <end position="22"/>
    </location>
</feature>
<protein>
    <submittedName>
        <fullName evidence="2">Uncharacterized protein</fullName>
    </submittedName>
</protein>
<feature type="region of interest" description="Disordered" evidence="1">
    <location>
        <begin position="98"/>
        <end position="135"/>
    </location>
</feature>
<feature type="compositionally biased region" description="Basic and acidic residues" evidence="1">
    <location>
        <begin position="98"/>
        <end position="109"/>
    </location>
</feature>
<sequence length="135" mass="14658">DLPQTPTIDTPIERSDPSDRLPKVAWPDSLFKASNNGEGVRAIIDFWKEKGHEVDDRERGMIAKAVTKHGTGKAVADVAAEAWKKAGPAKYLTEVLNGRREEARRKDAGGRPGSATTPIEEAKARWGGRGTTKAL</sequence>
<organism evidence="2">
    <name type="scientific">marine sediment metagenome</name>
    <dbReference type="NCBI Taxonomy" id="412755"/>
    <lineage>
        <taxon>unclassified sequences</taxon>
        <taxon>metagenomes</taxon>
        <taxon>ecological metagenomes</taxon>
    </lineage>
</organism>